<dbReference type="GO" id="GO:0004930">
    <property type="term" value="F:G protein-coupled receptor activity"/>
    <property type="evidence" value="ECO:0007669"/>
    <property type="project" value="InterPro"/>
</dbReference>
<accession>A0A816ZHL9</accession>
<evidence type="ECO:0000256" key="6">
    <source>
        <dbReference type="SAM" id="Phobius"/>
    </source>
</evidence>
<gene>
    <name evidence="9" type="ORF">WKI299_LOCUS34789</name>
</gene>
<dbReference type="AlphaFoldDB" id="A0A816ZHL9"/>
<proteinExistence type="predicted"/>
<feature type="transmembrane region" description="Helical" evidence="6">
    <location>
        <begin position="818"/>
        <end position="845"/>
    </location>
</feature>
<feature type="disulfide bond" evidence="5">
    <location>
        <begin position="507"/>
        <end position="516"/>
    </location>
</feature>
<dbReference type="PROSITE" id="PS50262">
    <property type="entry name" value="G_PROTEIN_RECEP_F1_2"/>
    <property type="match status" value="1"/>
</dbReference>
<dbReference type="InterPro" id="IPR017452">
    <property type="entry name" value="GPCR_Rhodpsn_7TM"/>
</dbReference>
<feature type="disulfide bond" evidence="5">
    <location>
        <begin position="583"/>
        <end position="592"/>
    </location>
</feature>
<reference evidence="9" key="1">
    <citation type="submission" date="2021-02" db="EMBL/GenBank/DDBJ databases">
        <authorList>
            <person name="Nowell W R."/>
        </authorList>
    </citation>
    <scope>NUCLEOTIDE SEQUENCE</scope>
</reference>
<dbReference type="SMART" id="SM00181">
    <property type="entry name" value="EGF"/>
    <property type="match status" value="4"/>
</dbReference>
<dbReference type="PROSITE" id="PS50026">
    <property type="entry name" value="EGF_3"/>
    <property type="match status" value="3"/>
</dbReference>
<evidence type="ECO:0000259" key="8">
    <source>
        <dbReference type="PROSITE" id="PS50262"/>
    </source>
</evidence>
<dbReference type="CDD" id="cd00054">
    <property type="entry name" value="EGF_CA"/>
    <property type="match status" value="1"/>
</dbReference>
<feature type="domain" description="EGF-like" evidence="7">
    <location>
        <begin position="478"/>
        <end position="517"/>
    </location>
</feature>
<dbReference type="Gene3D" id="2.10.25.10">
    <property type="entry name" value="Laminin"/>
    <property type="match status" value="1"/>
</dbReference>
<comment type="caution">
    <text evidence="5">Lacks conserved residue(s) required for the propagation of feature annotation.</text>
</comment>
<keyword evidence="2 6" id="KW-0812">Transmembrane</keyword>
<dbReference type="CDD" id="cd00637">
    <property type="entry name" value="7tm_classA_rhodopsin-like"/>
    <property type="match status" value="1"/>
</dbReference>
<evidence type="ECO:0000256" key="5">
    <source>
        <dbReference type="PROSITE-ProRule" id="PRU00076"/>
    </source>
</evidence>
<evidence type="ECO:0000313" key="9">
    <source>
        <dbReference type="EMBL" id="CAF2206709.1"/>
    </source>
</evidence>
<protein>
    <submittedName>
        <fullName evidence="9">Uncharacterized protein</fullName>
    </submittedName>
</protein>
<keyword evidence="3 6" id="KW-1133">Transmembrane helix</keyword>
<evidence type="ECO:0000313" key="10">
    <source>
        <dbReference type="Proteomes" id="UP000663856"/>
    </source>
</evidence>
<feature type="transmembrane region" description="Helical" evidence="6">
    <location>
        <begin position="994"/>
        <end position="1014"/>
    </location>
</feature>
<name>A0A816ZHL9_9BILA</name>
<dbReference type="Pfam" id="PF00001">
    <property type="entry name" value="7tm_1"/>
    <property type="match status" value="1"/>
</dbReference>
<dbReference type="Proteomes" id="UP000663856">
    <property type="component" value="Unassembled WGS sequence"/>
</dbReference>
<dbReference type="SUPFAM" id="SSF57196">
    <property type="entry name" value="EGF/Laminin"/>
    <property type="match status" value="2"/>
</dbReference>
<dbReference type="PANTHER" id="PTHR24044">
    <property type="entry name" value="NOTCH LIGAND FAMILY MEMBER"/>
    <property type="match status" value="1"/>
</dbReference>
<feature type="non-terminal residue" evidence="9">
    <location>
        <position position="1"/>
    </location>
</feature>
<feature type="transmembrane region" description="Helical" evidence="6">
    <location>
        <begin position="857"/>
        <end position="883"/>
    </location>
</feature>
<evidence type="ECO:0000256" key="4">
    <source>
        <dbReference type="ARBA" id="ARBA00023136"/>
    </source>
</evidence>
<feature type="disulfide bond" evidence="5">
    <location>
        <begin position="370"/>
        <end position="379"/>
    </location>
</feature>
<dbReference type="Pfam" id="PF00008">
    <property type="entry name" value="EGF"/>
    <property type="match status" value="1"/>
</dbReference>
<dbReference type="InterPro" id="IPR050906">
    <property type="entry name" value="Notch_signaling"/>
</dbReference>
<dbReference type="PROSITE" id="PS01186">
    <property type="entry name" value="EGF_2"/>
    <property type="match status" value="1"/>
</dbReference>
<comment type="subcellular location">
    <subcellularLocation>
        <location evidence="1">Membrane</location>
    </subcellularLocation>
</comment>
<keyword evidence="4 6" id="KW-0472">Membrane</keyword>
<dbReference type="GO" id="GO:0005112">
    <property type="term" value="F:Notch binding"/>
    <property type="evidence" value="ECO:0007669"/>
    <property type="project" value="TreeGrafter"/>
</dbReference>
<feature type="disulfide bond" evidence="5">
    <location>
        <begin position="482"/>
        <end position="492"/>
    </location>
</feature>
<feature type="domain" description="G-protein coupled receptors family 1 profile" evidence="8">
    <location>
        <begin position="837"/>
        <end position="1095"/>
    </location>
</feature>
<evidence type="ECO:0000256" key="3">
    <source>
        <dbReference type="ARBA" id="ARBA00022989"/>
    </source>
</evidence>
<dbReference type="EMBL" id="CAJNRF010016552">
    <property type="protein sequence ID" value="CAF2206709.1"/>
    <property type="molecule type" value="Genomic_DNA"/>
</dbReference>
<feature type="domain" description="EGF-like" evidence="7">
    <location>
        <begin position="550"/>
        <end position="593"/>
    </location>
</feature>
<evidence type="ECO:0000259" key="7">
    <source>
        <dbReference type="PROSITE" id="PS50026"/>
    </source>
</evidence>
<keyword evidence="5" id="KW-1015">Disulfide bond</keyword>
<comment type="caution">
    <text evidence="9">The sequence shown here is derived from an EMBL/GenBank/DDBJ whole genome shotgun (WGS) entry which is preliminary data.</text>
</comment>
<dbReference type="PANTHER" id="PTHR24044:SF420">
    <property type="entry name" value="DELTA AND NOTCH-LIKE EPIDERMAL GROWTH FACTOR-RELATED RECEPTOR ISOFORM X1"/>
    <property type="match status" value="1"/>
</dbReference>
<sequence length="1121" mass="130748">DYSLYHTDIHELSDLTFDCLYANLIDDGRETGGSYIHNYHLIPYCRRPDNDKELEQEFHLNNENIAQRISFDELRKRNIPSEQLLAWLAPIDVAEKYEMNNDSSDIFYQCKSPWFGPLCQYKFVRLVPFAALCNGVYNYKASSLNFPETDESNCELWPCNNPHTRCDEFWHCSNGIDELNCPNSLCSSNEYICSDFSFEVSYCLPRAHLFDKYLDDCSNPTTSRQVIFYNGTNDISNDYMSWNQSKCNILEEIRRSAINTSMLRAQSDFYVYECNQVSETLATPVHFLEYIEPICYLDAKRGYKMVTDVFLTCAQLGYFPPIIDNRSIPIISKQNLETEILPTINRTLVSYCHRGIAALHGVNETKVCLCPPNYFGTQCQWQNQRISLTLQFIWRNLTSTHVIFQAIIMLIDGYGHVTPNYEQITYVHSRDCDTKFNIYLLRPNRPKNLTHNWHFPIKFPFLPVNRIATQLFILDTQQKASCSLSCGEHGKCEQYIHQRHSVFFCRCSQGYSGANCEIFHECNCAKDSFCLAPFICVCPLYKFGSRCYLNHSICQLSHNPCQHNGICVPNDDRIDLKGFICICPQDYSGSRCENINNRIEIYLRDTKIQESSLLFIHFSTAFKNVEHQRITLLKKVPYNRHGLTLYVSQPFNILLLQIPNGSYYLGILRETFIPSEHIHTEIKSQQRCLPISTLLNNTIINSGYLNRTKYYPLLCRQNRTMMCFYDNDLICICDLDRFSNCFSFNHTMNYDCQGHNYCENGGQCFQNNETCPAKSTCVCQDCYYGTKCQFSTRGFLFSLDPILGYHVKPNISINKQPLIIKISIVFSTIIFIFGCTNGVLSVIIFHKEKPREVGSGYYLLVSSITSICMFIMLIIKFWQLILLQMFLMTSRPFLNFSCVSLDFLLKVFLASSEWLNACVAIERMMSVIVGTRFNKQKSRKLEKSIISSVFIVTIITQIHDPIHRQLIDDIDDDERRIWCLTKYSSSARIYHSSINLFDFLVPFSINLVTTLIMIKKIARRRLNIYPQQSYRNHFQRQVYCHQHLLYAPCMLILLSLPRFIISLSKRCMKSARQPWIFLIGYFVSFIPSMMTFVVFVLPSKNYKSELRSFYEQKFRRFRRNP</sequence>
<dbReference type="GO" id="GO:0016020">
    <property type="term" value="C:membrane"/>
    <property type="evidence" value="ECO:0007669"/>
    <property type="project" value="UniProtKB-SubCell"/>
</dbReference>
<feature type="transmembrane region" description="Helical" evidence="6">
    <location>
        <begin position="1044"/>
        <end position="1063"/>
    </location>
</feature>
<organism evidence="9 10">
    <name type="scientific">Rotaria magnacalcarata</name>
    <dbReference type="NCBI Taxonomy" id="392030"/>
    <lineage>
        <taxon>Eukaryota</taxon>
        <taxon>Metazoa</taxon>
        <taxon>Spiralia</taxon>
        <taxon>Gnathifera</taxon>
        <taxon>Rotifera</taxon>
        <taxon>Eurotatoria</taxon>
        <taxon>Bdelloidea</taxon>
        <taxon>Philodinida</taxon>
        <taxon>Philodinidae</taxon>
        <taxon>Rotaria</taxon>
    </lineage>
</organism>
<evidence type="ECO:0000256" key="2">
    <source>
        <dbReference type="ARBA" id="ARBA00022692"/>
    </source>
</evidence>
<dbReference type="Gene3D" id="1.20.1070.10">
    <property type="entry name" value="Rhodopsin 7-helix transmembrane proteins"/>
    <property type="match status" value="1"/>
</dbReference>
<feature type="transmembrane region" description="Helical" evidence="6">
    <location>
        <begin position="1075"/>
        <end position="1097"/>
    </location>
</feature>
<dbReference type="SUPFAM" id="SSF81321">
    <property type="entry name" value="Family A G protein-coupled receptor-like"/>
    <property type="match status" value="1"/>
</dbReference>
<dbReference type="InterPro" id="IPR000276">
    <property type="entry name" value="GPCR_Rhodpsn"/>
</dbReference>
<dbReference type="PROSITE" id="PS00022">
    <property type="entry name" value="EGF_1"/>
    <property type="match status" value="4"/>
</dbReference>
<dbReference type="InterPro" id="IPR000742">
    <property type="entry name" value="EGF"/>
</dbReference>
<evidence type="ECO:0000256" key="1">
    <source>
        <dbReference type="ARBA" id="ARBA00004370"/>
    </source>
</evidence>
<keyword evidence="5" id="KW-0245">EGF-like domain</keyword>
<feature type="domain" description="EGF-like" evidence="7">
    <location>
        <begin position="343"/>
        <end position="380"/>
    </location>
</feature>